<comment type="caution">
    <text evidence="2">The sequence shown here is derived from an EMBL/GenBank/DDBJ whole genome shotgun (WGS) entry which is preliminary data.</text>
</comment>
<protein>
    <submittedName>
        <fullName evidence="2">Uncharacterized protein</fullName>
    </submittedName>
</protein>
<evidence type="ECO:0000256" key="1">
    <source>
        <dbReference type="SAM" id="MobiDB-lite"/>
    </source>
</evidence>
<dbReference type="Proteomes" id="UP000240419">
    <property type="component" value="Unassembled WGS sequence"/>
</dbReference>
<organism evidence="2 3">
    <name type="scientific">Brevibacillus fortis</name>
    <dbReference type="NCBI Taxonomy" id="2126352"/>
    <lineage>
        <taxon>Bacteria</taxon>
        <taxon>Bacillati</taxon>
        <taxon>Bacillota</taxon>
        <taxon>Bacilli</taxon>
        <taxon>Bacillales</taxon>
        <taxon>Paenibacillaceae</taxon>
        <taxon>Brevibacillus</taxon>
    </lineage>
</organism>
<evidence type="ECO:0000313" key="3">
    <source>
        <dbReference type="Proteomes" id="UP000240419"/>
    </source>
</evidence>
<feature type="region of interest" description="Disordered" evidence="1">
    <location>
        <begin position="1"/>
        <end position="22"/>
    </location>
</feature>
<accession>A0A2P7UF08</accession>
<evidence type="ECO:0000313" key="2">
    <source>
        <dbReference type="EMBL" id="PSJ85453.1"/>
    </source>
</evidence>
<dbReference type="EMBL" id="PXZM01000085">
    <property type="protein sequence ID" value="PSJ85453.1"/>
    <property type="molecule type" value="Genomic_DNA"/>
</dbReference>
<proteinExistence type="predicted"/>
<gene>
    <name evidence="2" type="ORF">C7R93_29860</name>
</gene>
<keyword evidence="3" id="KW-1185">Reference proteome</keyword>
<sequence length="72" mass="8052">KASSIYTKAPFPSKAQTNGRPSPFGYRVQSQAFEKSFTFSLPFVSVNFNRKVYPDCMKVTSFVFAEVGGLFL</sequence>
<dbReference type="AlphaFoldDB" id="A0A2P7UF08"/>
<feature type="non-terminal residue" evidence="2">
    <location>
        <position position="1"/>
    </location>
</feature>
<name>A0A2P7UF08_9BACL</name>
<reference evidence="2 3" key="1">
    <citation type="submission" date="2018-03" db="EMBL/GenBank/DDBJ databases">
        <title>Brevisbacillus phylogenomics.</title>
        <authorList>
            <person name="Dunlap C."/>
        </authorList>
    </citation>
    <scope>NUCLEOTIDE SEQUENCE [LARGE SCALE GENOMIC DNA]</scope>
    <source>
        <strain evidence="2 3">NRRL NRS-1210</strain>
    </source>
</reference>